<accession>A0ABD0YHU1</accession>
<name>A0ABD0YHU1_9HEMI</name>
<evidence type="ECO:0000313" key="2">
    <source>
        <dbReference type="EMBL" id="KAL1130863.1"/>
    </source>
</evidence>
<dbReference type="EMBL" id="JBFDAA010000007">
    <property type="protein sequence ID" value="KAL1130863.1"/>
    <property type="molecule type" value="Genomic_DNA"/>
</dbReference>
<evidence type="ECO:0000313" key="3">
    <source>
        <dbReference type="Proteomes" id="UP001558652"/>
    </source>
</evidence>
<gene>
    <name evidence="2" type="ORF">AAG570_012104</name>
</gene>
<proteinExistence type="predicted"/>
<evidence type="ECO:0000256" key="1">
    <source>
        <dbReference type="SAM" id="MobiDB-lite"/>
    </source>
</evidence>
<comment type="caution">
    <text evidence="2">The sequence shown here is derived from an EMBL/GenBank/DDBJ whole genome shotgun (WGS) entry which is preliminary data.</text>
</comment>
<dbReference type="Proteomes" id="UP001558652">
    <property type="component" value="Unassembled WGS sequence"/>
</dbReference>
<dbReference type="AlphaFoldDB" id="A0ABD0YHU1"/>
<protein>
    <submittedName>
        <fullName evidence="2">Uncharacterized protein</fullName>
    </submittedName>
</protein>
<feature type="region of interest" description="Disordered" evidence="1">
    <location>
        <begin position="1"/>
        <end position="26"/>
    </location>
</feature>
<reference evidence="2 3" key="1">
    <citation type="submission" date="2024-07" db="EMBL/GenBank/DDBJ databases">
        <title>Chromosome-level genome assembly of the water stick insect Ranatra chinensis (Heteroptera: Nepidae).</title>
        <authorList>
            <person name="Liu X."/>
        </authorList>
    </citation>
    <scope>NUCLEOTIDE SEQUENCE [LARGE SCALE GENOMIC DNA]</scope>
    <source>
        <strain evidence="2">Cailab_2021Rc</strain>
        <tissue evidence="2">Muscle</tissue>
    </source>
</reference>
<sequence length="123" mass="12910">MLGGGTERGGVVFREGGAGRESGQPAQCSVDWRSVGVVLCPTIGGIYACGVTHVRSVLCVFHEGDMGECTLLSIRRLGDAVVVGQIQDPDGGVPHRPRPRTYNHKKGGKLYVPIIVNGTGVVL</sequence>
<keyword evidence="3" id="KW-1185">Reference proteome</keyword>
<organism evidence="2 3">
    <name type="scientific">Ranatra chinensis</name>
    <dbReference type="NCBI Taxonomy" id="642074"/>
    <lineage>
        <taxon>Eukaryota</taxon>
        <taxon>Metazoa</taxon>
        <taxon>Ecdysozoa</taxon>
        <taxon>Arthropoda</taxon>
        <taxon>Hexapoda</taxon>
        <taxon>Insecta</taxon>
        <taxon>Pterygota</taxon>
        <taxon>Neoptera</taxon>
        <taxon>Paraneoptera</taxon>
        <taxon>Hemiptera</taxon>
        <taxon>Heteroptera</taxon>
        <taxon>Panheteroptera</taxon>
        <taxon>Nepomorpha</taxon>
        <taxon>Nepidae</taxon>
        <taxon>Ranatrinae</taxon>
        <taxon>Ranatra</taxon>
    </lineage>
</organism>